<dbReference type="InterPro" id="IPR036209">
    <property type="entry name" value="YwmB-like_sf"/>
</dbReference>
<evidence type="ECO:0000313" key="2">
    <source>
        <dbReference type="EMBL" id="MFD0961152.1"/>
    </source>
</evidence>
<comment type="caution">
    <text evidence="2">The sequence shown here is derived from an EMBL/GenBank/DDBJ whole genome shotgun (WGS) entry which is preliminary data.</text>
</comment>
<organism evidence="2 3">
    <name type="scientific">Paenibacillus chungangensis</name>
    <dbReference type="NCBI Taxonomy" id="696535"/>
    <lineage>
        <taxon>Bacteria</taxon>
        <taxon>Bacillati</taxon>
        <taxon>Bacillota</taxon>
        <taxon>Bacilli</taxon>
        <taxon>Bacillales</taxon>
        <taxon>Paenibacillaceae</taxon>
        <taxon>Paenibacillus</taxon>
    </lineage>
</organism>
<protein>
    <submittedName>
        <fullName evidence="2">YwmB family TATA-box binding protein</fullName>
    </submittedName>
</protein>
<keyword evidence="1" id="KW-0472">Membrane</keyword>
<sequence length="275" mass="30734">MYIPKDKALPLGYDEQAQRHGRRGTSKRKVMSSWLLPMLLLVMLCIAAFVQSMMGSSQEQTQDMTLHDLEQLWNWSDELYLGGARTAQWTLRWDVTLAAEEAERLASAIFRHEDGTPLDKIVTGDGEVISARMPAGGETVRWYRVERHDDYDRYMLLLEANGEVSLTLQRLLGAVNRLSTLMGEQSASYAVSMKASGYTRHGNAADTLQRLALAEEREKYEDAGTVSRTLYSAQLRSGITIAQGRMANLQLSLHEDTESDGSKLTIGVPLISGEF</sequence>
<evidence type="ECO:0000313" key="3">
    <source>
        <dbReference type="Proteomes" id="UP001596989"/>
    </source>
</evidence>
<dbReference type="InterPro" id="IPR014794">
    <property type="entry name" value="DUF1779"/>
</dbReference>
<dbReference type="RefSeq" id="WP_377566446.1">
    <property type="nucleotide sequence ID" value="NZ_JBHTJZ010000033.1"/>
</dbReference>
<name>A0ABW3HUE4_9BACL</name>
<gene>
    <name evidence="2" type="ORF">ACFQ2I_17525</name>
</gene>
<dbReference type="EMBL" id="JBHTJZ010000033">
    <property type="protein sequence ID" value="MFD0961152.1"/>
    <property type="molecule type" value="Genomic_DNA"/>
</dbReference>
<keyword evidence="1" id="KW-0812">Transmembrane</keyword>
<dbReference type="Pfam" id="PF08680">
    <property type="entry name" value="DUF1779"/>
    <property type="match status" value="1"/>
</dbReference>
<dbReference type="SUPFAM" id="SSF143842">
    <property type="entry name" value="YwmB-like"/>
    <property type="match status" value="1"/>
</dbReference>
<dbReference type="Gene3D" id="3.30.360.40">
    <property type="entry name" value="YwmB-like"/>
    <property type="match status" value="1"/>
</dbReference>
<reference evidence="3" key="1">
    <citation type="journal article" date="2019" name="Int. J. Syst. Evol. Microbiol.">
        <title>The Global Catalogue of Microorganisms (GCM) 10K type strain sequencing project: providing services to taxonomists for standard genome sequencing and annotation.</title>
        <authorList>
            <consortium name="The Broad Institute Genomics Platform"/>
            <consortium name="The Broad Institute Genome Sequencing Center for Infectious Disease"/>
            <person name="Wu L."/>
            <person name="Ma J."/>
        </authorList>
    </citation>
    <scope>NUCLEOTIDE SEQUENCE [LARGE SCALE GENOMIC DNA]</scope>
    <source>
        <strain evidence="3">CCUG 59129</strain>
    </source>
</reference>
<dbReference type="Proteomes" id="UP001596989">
    <property type="component" value="Unassembled WGS sequence"/>
</dbReference>
<keyword evidence="3" id="KW-1185">Reference proteome</keyword>
<accession>A0ABW3HUE4</accession>
<feature type="transmembrane region" description="Helical" evidence="1">
    <location>
        <begin position="34"/>
        <end position="54"/>
    </location>
</feature>
<proteinExistence type="predicted"/>
<keyword evidence="1" id="KW-1133">Transmembrane helix</keyword>
<evidence type="ECO:0000256" key="1">
    <source>
        <dbReference type="SAM" id="Phobius"/>
    </source>
</evidence>